<keyword evidence="1" id="KW-0472">Membrane</keyword>
<feature type="transmembrane region" description="Helical" evidence="1">
    <location>
        <begin position="261"/>
        <end position="282"/>
    </location>
</feature>
<comment type="caution">
    <text evidence="2">The sequence shown here is derived from an EMBL/GenBank/DDBJ whole genome shotgun (WGS) entry which is preliminary data.</text>
</comment>
<dbReference type="Proteomes" id="UP001194746">
    <property type="component" value="Unassembled WGS sequence"/>
</dbReference>
<dbReference type="InterPro" id="IPR027417">
    <property type="entry name" value="P-loop_NTPase"/>
</dbReference>
<dbReference type="EMBL" id="VCAU01000012">
    <property type="protein sequence ID" value="KAF9892502.1"/>
    <property type="molecule type" value="Genomic_DNA"/>
</dbReference>
<dbReference type="InterPro" id="IPR040632">
    <property type="entry name" value="Sulfotransfer_4"/>
</dbReference>
<organism evidence="2 3">
    <name type="scientific">Aspergillus nanangensis</name>
    <dbReference type="NCBI Taxonomy" id="2582783"/>
    <lineage>
        <taxon>Eukaryota</taxon>
        <taxon>Fungi</taxon>
        <taxon>Dikarya</taxon>
        <taxon>Ascomycota</taxon>
        <taxon>Pezizomycotina</taxon>
        <taxon>Eurotiomycetes</taxon>
        <taxon>Eurotiomycetidae</taxon>
        <taxon>Eurotiales</taxon>
        <taxon>Aspergillaceae</taxon>
        <taxon>Aspergillus</taxon>
        <taxon>Aspergillus subgen. Circumdati</taxon>
    </lineage>
</organism>
<keyword evidence="1" id="KW-1133">Transmembrane helix</keyword>
<evidence type="ECO:0000313" key="3">
    <source>
        <dbReference type="Proteomes" id="UP001194746"/>
    </source>
</evidence>
<dbReference type="Gene3D" id="3.40.50.300">
    <property type="entry name" value="P-loop containing nucleotide triphosphate hydrolases"/>
    <property type="match status" value="1"/>
</dbReference>
<dbReference type="PANTHER" id="PTHR36978">
    <property type="entry name" value="P-LOOP CONTAINING NUCLEOTIDE TRIPHOSPHATE HYDROLASE"/>
    <property type="match status" value="1"/>
</dbReference>
<gene>
    <name evidence="2" type="ORF">FE257_001611</name>
</gene>
<reference evidence="2" key="2">
    <citation type="submission" date="2020-02" db="EMBL/GenBank/DDBJ databases">
        <authorList>
            <person name="Gilchrist C.L.M."/>
            <person name="Chooi Y.-H."/>
        </authorList>
    </citation>
    <scope>NUCLEOTIDE SEQUENCE</scope>
    <source>
        <strain evidence="2">MST-FP2251</strain>
    </source>
</reference>
<keyword evidence="1" id="KW-0812">Transmembrane</keyword>
<proteinExistence type="predicted"/>
<dbReference type="AlphaFoldDB" id="A0AAD4CVJ4"/>
<dbReference type="Pfam" id="PF17784">
    <property type="entry name" value="Sulfotransfer_4"/>
    <property type="match status" value="1"/>
</dbReference>
<dbReference type="SUPFAM" id="SSF52540">
    <property type="entry name" value="P-loop containing nucleoside triphosphate hydrolases"/>
    <property type="match status" value="1"/>
</dbReference>
<reference evidence="2" key="1">
    <citation type="journal article" date="2019" name="Beilstein J. Org. Chem.">
        <title>Nanangenines: drimane sesquiterpenoids as the dominant metabolite cohort of a novel Australian fungus, Aspergillus nanangensis.</title>
        <authorList>
            <person name="Lacey H.J."/>
            <person name="Gilchrist C.L.M."/>
            <person name="Crombie A."/>
            <person name="Kalaitzis J.A."/>
            <person name="Vuong D."/>
            <person name="Rutledge P.J."/>
            <person name="Turner P."/>
            <person name="Pitt J.I."/>
            <person name="Lacey E."/>
            <person name="Chooi Y.H."/>
            <person name="Piggott A.M."/>
        </authorList>
    </citation>
    <scope>NUCLEOTIDE SEQUENCE</scope>
    <source>
        <strain evidence="2">MST-FP2251</strain>
    </source>
</reference>
<protein>
    <recommendedName>
        <fullName evidence="4">P-loop containing nucleoside triphosphate hydrolase protein</fullName>
    </recommendedName>
</protein>
<keyword evidence="3" id="KW-1185">Reference proteome</keyword>
<evidence type="ECO:0000313" key="2">
    <source>
        <dbReference type="EMBL" id="KAF9892502.1"/>
    </source>
</evidence>
<accession>A0AAD4CVJ4</accession>
<evidence type="ECO:0008006" key="4">
    <source>
        <dbReference type="Google" id="ProtNLM"/>
    </source>
</evidence>
<dbReference type="PANTHER" id="PTHR36978:SF8">
    <property type="entry name" value="NAD DEPENDENT EPIMERASE_DEHYDRATASE"/>
    <property type="match status" value="1"/>
</dbReference>
<evidence type="ECO:0000256" key="1">
    <source>
        <dbReference type="SAM" id="Phobius"/>
    </source>
</evidence>
<sequence length="298" mass="33757">MDYLLEWIFTVPDPPPRTRTKPMQVICVGPPRSATESLSIGLQKLGLTTFHGWDLVFDKVNYIQGWAHLLRRKWAGTTDGDVHIPAADFDVLLGHSDAVIDSAAFFFAAELIEAYPDAKVVLNTRRDLDAWHRSAMKALVGEVEDRPLFHALRRLVPESYWLFKVYYQYGFPMYFRSPVPPLLKPGLQCNGKWAYRDHCNMIRGLVAEDRLLEWSVEDGWEPLCKFLDKPCPQEPFPNTNTVADFGAKVDKELMARVIRGLINLLILTTSVGGLAAAITIGVRGRGSWNPVAWIRSYI</sequence>
<name>A0AAD4CVJ4_ASPNN</name>